<reference evidence="8 9" key="1">
    <citation type="submission" date="2016-06" db="EMBL/GenBank/DDBJ databases">
        <title>Genome sequence of endosymbiont of Candidatus Endolucinida thiodiazotropha.</title>
        <authorList>
            <person name="Poehlein A."/>
            <person name="Koenig S."/>
            <person name="Heiden S.E."/>
            <person name="Thuermer A."/>
            <person name="Voget S."/>
            <person name="Daniel R."/>
            <person name="Markert S."/>
            <person name="Gros O."/>
            <person name="Schweder T."/>
        </authorList>
    </citation>
    <scope>NUCLEOTIDE SEQUENCE [LARGE SCALE GENOMIC DNA]</scope>
    <source>
        <strain evidence="8 9">COS</strain>
    </source>
</reference>
<dbReference type="EMBL" id="MARB01000004">
    <property type="protein sequence ID" value="ODJ88771.1"/>
    <property type="molecule type" value="Genomic_DNA"/>
</dbReference>
<keyword evidence="9" id="KW-1185">Reference proteome</keyword>
<dbReference type="SUPFAM" id="SSF51182">
    <property type="entry name" value="RmlC-like cupins"/>
    <property type="match status" value="1"/>
</dbReference>
<evidence type="ECO:0000256" key="7">
    <source>
        <dbReference type="RuleBase" id="RU364069"/>
    </source>
</evidence>
<feature type="active site" description="Proton donor" evidence="5">
    <location>
        <position position="130"/>
    </location>
</feature>
<dbReference type="Proteomes" id="UP000094769">
    <property type="component" value="Unassembled WGS sequence"/>
</dbReference>
<dbReference type="PANTHER" id="PTHR21047">
    <property type="entry name" value="DTDP-6-DEOXY-D-GLUCOSE-3,5 EPIMERASE"/>
    <property type="match status" value="1"/>
</dbReference>
<evidence type="ECO:0000256" key="5">
    <source>
        <dbReference type="PIRSR" id="PIRSR600888-1"/>
    </source>
</evidence>
<protein>
    <recommendedName>
        <fullName evidence="4 7">dTDP-4-dehydrorhamnose 3,5-epimerase</fullName>
        <ecNumber evidence="3 7">5.1.3.13</ecNumber>
    </recommendedName>
    <alternativeName>
        <fullName evidence="7">Thymidine diphospho-4-keto-rhamnose 3,5-epimerase</fullName>
    </alternativeName>
</protein>
<evidence type="ECO:0000256" key="1">
    <source>
        <dbReference type="ARBA" id="ARBA00001298"/>
    </source>
</evidence>
<evidence type="ECO:0000256" key="2">
    <source>
        <dbReference type="ARBA" id="ARBA00001997"/>
    </source>
</evidence>
<evidence type="ECO:0000256" key="6">
    <source>
        <dbReference type="PIRSR" id="PIRSR600888-3"/>
    </source>
</evidence>
<evidence type="ECO:0000313" key="9">
    <source>
        <dbReference type="Proteomes" id="UP000094769"/>
    </source>
</evidence>
<dbReference type="EC" id="5.1.3.13" evidence="3 7"/>
<dbReference type="GO" id="GO:0005829">
    <property type="term" value="C:cytosol"/>
    <property type="evidence" value="ECO:0007669"/>
    <property type="project" value="TreeGrafter"/>
</dbReference>
<comment type="function">
    <text evidence="2 7">Catalyzes the epimerization of the C3' and C5'positions of dTDP-6-deoxy-D-xylo-4-hexulose, forming dTDP-6-deoxy-L-lyxo-4-hexulose.</text>
</comment>
<dbReference type="Gene3D" id="2.60.120.10">
    <property type="entry name" value="Jelly Rolls"/>
    <property type="match status" value="1"/>
</dbReference>
<accession>A0A7Z0VP72</accession>
<comment type="similarity">
    <text evidence="7">Belongs to the dTDP-4-dehydrorhamnose 3,5-epimerase family.</text>
</comment>
<dbReference type="InterPro" id="IPR014710">
    <property type="entry name" value="RmlC-like_jellyroll"/>
</dbReference>
<evidence type="ECO:0000256" key="4">
    <source>
        <dbReference type="ARBA" id="ARBA00019595"/>
    </source>
</evidence>
<dbReference type="NCBIfam" id="TIGR01221">
    <property type="entry name" value="rmlC"/>
    <property type="match status" value="1"/>
</dbReference>
<proteinExistence type="inferred from homology"/>
<name>A0A7Z0VP72_9GAMM</name>
<dbReference type="GO" id="GO:0008830">
    <property type="term" value="F:dTDP-4-dehydrorhamnose 3,5-epimerase activity"/>
    <property type="evidence" value="ECO:0007669"/>
    <property type="project" value="UniProtKB-UniRule"/>
</dbReference>
<dbReference type="InterPro" id="IPR000888">
    <property type="entry name" value="RmlC-like"/>
</dbReference>
<sequence length="192" mass="22038">MDVTPTKIPEVVLLNPQRFGDQRGWFMESWQAERYEQLGVPRGFVQDNQAYSQKGVLRGLHIQNPYGQGKLVQVIRGEVFDVAVDVRQGSPWFGQWVGVHLSETNHHQLYVPVGFAHGYLVLSEDAIFTYKCTDYYHPETQFSIRWDDPQIGIEWPGTLSPVLAEKDRSAPLLSEIPEEQLPHYQLDRQSTA</sequence>
<feature type="active site" description="Proton acceptor" evidence="5">
    <location>
        <position position="61"/>
    </location>
</feature>
<dbReference type="GO" id="GO:0019305">
    <property type="term" value="P:dTDP-rhamnose biosynthetic process"/>
    <property type="evidence" value="ECO:0007669"/>
    <property type="project" value="UniProtKB-UniRule"/>
</dbReference>
<keyword evidence="7 8" id="KW-0413">Isomerase</keyword>
<dbReference type="CDD" id="cd00438">
    <property type="entry name" value="cupin_RmlC"/>
    <property type="match status" value="1"/>
</dbReference>
<dbReference type="AlphaFoldDB" id="A0A7Z0VP72"/>
<comment type="pathway">
    <text evidence="7">Carbohydrate biosynthesis; dTDP-L-rhamnose biosynthesis.</text>
</comment>
<dbReference type="InterPro" id="IPR011051">
    <property type="entry name" value="RmlC_Cupin_sf"/>
</dbReference>
<dbReference type="PANTHER" id="PTHR21047:SF2">
    <property type="entry name" value="THYMIDINE DIPHOSPHO-4-KETO-RHAMNOSE 3,5-EPIMERASE"/>
    <property type="match status" value="1"/>
</dbReference>
<dbReference type="Pfam" id="PF00908">
    <property type="entry name" value="dTDP_sugar_isom"/>
    <property type="match status" value="1"/>
</dbReference>
<dbReference type="OrthoDB" id="9800680at2"/>
<comment type="catalytic activity">
    <reaction evidence="1 7">
        <text>dTDP-4-dehydro-6-deoxy-alpha-D-glucose = dTDP-4-dehydro-beta-L-rhamnose</text>
        <dbReference type="Rhea" id="RHEA:16969"/>
        <dbReference type="ChEBI" id="CHEBI:57649"/>
        <dbReference type="ChEBI" id="CHEBI:62830"/>
        <dbReference type="EC" id="5.1.3.13"/>
    </reaction>
</comment>
<dbReference type="UniPathway" id="UPA00124"/>
<dbReference type="RefSeq" id="WP_069121632.1">
    <property type="nucleotide sequence ID" value="NZ_MARB01000004.1"/>
</dbReference>
<comment type="subunit">
    <text evidence="7">Homodimer.</text>
</comment>
<comment type="caution">
    <text evidence="8">The sequence shown here is derived from an EMBL/GenBank/DDBJ whole genome shotgun (WGS) entry which is preliminary data.</text>
</comment>
<evidence type="ECO:0000256" key="3">
    <source>
        <dbReference type="ARBA" id="ARBA00012098"/>
    </source>
</evidence>
<evidence type="ECO:0000313" key="8">
    <source>
        <dbReference type="EMBL" id="ODJ88771.1"/>
    </source>
</evidence>
<feature type="site" description="Participates in a stacking interaction with the thymidine ring of dTDP-4-oxo-6-deoxyglucose" evidence="6">
    <location>
        <position position="136"/>
    </location>
</feature>
<dbReference type="GO" id="GO:0000271">
    <property type="term" value="P:polysaccharide biosynthetic process"/>
    <property type="evidence" value="ECO:0007669"/>
    <property type="project" value="TreeGrafter"/>
</dbReference>
<organism evidence="8 9">
    <name type="scientific">Candidatus Thiodiazotropha endolucinida</name>
    <dbReference type="NCBI Taxonomy" id="1655433"/>
    <lineage>
        <taxon>Bacteria</taxon>
        <taxon>Pseudomonadati</taxon>
        <taxon>Pseudomonadota</taxon>
        <taxon>Gammaproteobacteria</taxon>
        <taxon>Chromatiales</taxon>
        <taxon>Sedimenticolaceae</taxon>
        <taxon>Candidatus Thiodiazotropha</taxon>
    </lineage>
</organism>
<gene>
    <name evidence="8" type="primary">rfbC</name>
    <name evidence="8" type="ORF">CODIS_08650</name>
</gene>